<reference evidence="5 6" key="2">
    <citation type="submission" date="2020-02" db="EMBL/GenBank/DDBJ databases">
        <title>Candidatus Galacturonibacter soehngenii shows hetero-acetogenic catabolism of galacturonic acid but lacks a canonical carbon monoxide dehydrogenase/acetyl-CoA synthase complex.</title>
        <authorList>
            <person name="Diender M."/>
            <person name="Stouten G.R."/>
            <person name="Petersen J.F."/>
            <person name="Nielsen P.H."/>
            <person name="Dueholm M.S."/>
            <person name="Pronk J.T."/>
            <person name="Van Loosdrecht M.C.M."/>
        </authorList>
    </citation>
    <scope>NUCLEOTIDE SEQUENCE [LARGE SCALE GENOMIC DNA]</scope>
    <source>
        <strain evidence="5">GalUA</strain>
    </source>
</reference>
<dbReference type="GO" id="GO:0016887">
    <property type="term" value="F:ATP hydrolysis activity"/>
    <property type="evidence" value="ECO:0007669"/>
    <property type="project" value="InterPro"/>
</dbReference>
<dbReference type="CDD" id="cd03230">
    <property type="entry name" value="ABC_DR_subfamily_A"/>
    <property type="match status" value="1"/>
</dbReference>
<accession>A0A7V7QKJ6</accession>
<keyword evidence="6" id="KW-1185">Reference proteome</keyword>
<keyword evidence="3 5" id="KW-0067">ATP-binding</keyword>
<dbReference type="OrthoDB" id="9804819at2"/>
<dbReference type="PANTHER" id="PTHR42939">
    <property type="entry name" value="ABC TRANSPORTER ATP-BINDING PROTEIN ALBC-RELATED"/>
    <property type="match status" value="1"/>
</dbReference>
<dbReference type="PROSITE" id="PS50893">
    <property type="entry name" value="ABC_TRANSPORTER_2"/>
    <property type="match status" value="1"/>
</dbReference>
<dbReference type="SUPFAM" id="SSF52540">
    <property type="entry name" value="P-loop containing nucleoside triphosphate hydrolases"/>
    <property type="match status" value="1"/>
</dbReference>
<evidence type="ECO:0000313" key="5">
    <source>
        <dbReference type="EMBL" id="KAB1438344.1"/>
    </source>
</evidence>
<name>A0A7V7QKJ6_9FIRM</name>
<evidence type="ECO:0000256" key="2">
    <source>
        <dbReference type="ARBA" id="ARBA00022741"/>
    </source>
</evidence>
<dbReference type="InterPro" id="IPR017871">
    <property type="entry name" value="ABC_transporter-like_CS"/>
</dbReference>
<dbReference type="PROSITE" id="PS00211">
    <property type="entry name" value="ABC_TRANSPORTER_1"/>
    <property type="match status" value="1"/>
</dbReference>
<gene>
    <name evidence="5" type="ORF">F7O84_12410</name>
</gene>
<reference evidence="5 6" key="1">
    <citation type="submission" date="2019-09" db="EMBL/GenBank/DDBJ databases">
        <authorList>
            <person name="Valk L.C."/>
        </authorList>
    </citation>
    <scope>NUCLEOTIDE SEQUENCE [LARGE SCALE GENOMIC DNA]</scope>
    <source>
        <strain evidence="5">GalUA</strain>
    </source>
</reference>
<keyword evidence="1" id="KW-0813">Transport</keyword>
<proteinExistence type="predicted"/>
<evidence type="ECO:0000313" key="6">
    <source>
        <dbReference type="Proteomes" id="UP000461768"/>
    </source>
</evidence>
<dbReference type="Proteomes" id="UP000461768">
    <property type="component" value="Unassembled WGS sequence"/>
</dbReference>
<dbReference type="InterPro" id="IPR027417">
    <property type="entry name" value="P-loop_NTPase"/>
</dbReference>
<dbReference type="SMART" id="SM00382">
    <property type="entry name" value="AAA"/>
    <property type="match status" value="1"/>
</dbReference>
<dbReference type="InterPro" id="IPR003439">
    <property type="entry name" value="ABC_transporter-like_ATP-bd"/>
</dbReference>
<feature type="domain" description="ABC transporter" evidence="4">
    <location>
        <begin position="22"/>
        <end position="247"/>
    </location>
</feature>
<dbReference type="AlphaFoldDB" id="A0A7V7QKJ6"/>
<dbReference type="Pfam" id="PF00005">
    <property type="entry name" value="ABC_tran"/>
    <property type="match status" value="1"/>
</dbReference>
<comment type="caution">
    <text evidence="5">The sequence shown here is derived from an EMBL/GenBank/DDBJ whole genome shotgun (WGS) entry which is preliminary data.</text>
</comment>
<keyword evidence="2" id="KW-0547">Nucleotide-binding</keyword>
<dbReference type="InterPro" id="IPR003593">
    <property type="entry name" value="AAA+_ATPase"/>
</dbReference>
<organism evidence="5 6">
    <name type="scientific">Candidatus Galacturonatibacter soehngenii</name>
    <dbReference type="NCBI Taxonomy" id="2307010"/>
    <lineage>
        <taxon>Bacteria</taxon>
        <taxon>Bacillati</taxon>
        <taxon>Bacillota</taxon>
        <taxon>Clostridia</taxon>
        <taxon>Lachnospirales</taxon>
        <taxon>Lachnospiraceae</taxon>
        <taxon>Candidatus Galacturonatibacter</taxon>
    </lineage>
</organism>
<dbReference type="EMBL" id="WAGX01000005">
    <property type="protein sequence ID" value="KAB1438344.1"/>
    <property type="molecule type" value="Genomic_DNA"/>
</dbReference>
<protein>
    <submittedName>
        <fullName evidence="5">ABC transporter ATP-binding protein</fullName>
    </submittedName>
</protein>
<dbReference type="PANTHER" id="PTHR42939:SF3">
    <property type="entry name" value="ABC TRANSPORTER ATP-BINDING COMPONENT"/>
    <property type="match status" value="1"/>
</dbReference>
<sequence length="301" mass="34725">MSNRRETNNWHRREFLMNINTIQCDNLSKSYGTFELSNISFSISKGQVVGLVGENGAGKTTLINLLLNKIKRDTGEITIFGKDLLSNEMDIKQKLGVVLDDSFLPNEFSVKEIQSFMKMIYSEWNSKEYYKYIDLFELPVEQKIGNFSKGMKRKLDIAVALSHEAKLLIFDEVTNGLDIVAQKMILDVLKDSLLKRDVAILLSTHNIIELKGIVNDIIMLNCGKISSIEDKKSLTENYFIVEAEDNQFLEIKKQYCVERAINENGSVRILLDKRKNRVNYKEYKCRHAELEEVIYMKIKGE</sequence>
<evidence type="ECO:0000256" key="1">
    <source>
        <dbReference type="ARBA" id="ARBA00022448"/>
    </source>
</evidence>
<dbReference type="Gene3D" id="3.40.50.300">
    <property type="entry name" value="P-loop containing nucleotide triphosphate hydrolases"/>
    <property type="match status" value="1"/>
</dbReference>
<evidence type="ECO:0000259" key="4">
    <source>
        <dbReference type="PROSITE" id="PS50893"/>
    </source>
</evidence>
<evidence type="ECO:0000256" key="3">
    <source>
        <dbReference type="ARBA" id="ARBA00022840"/>
    </source>
</evidence>
<dbReference type="GO" id="GO:0005524">
    <property type="term" value="F:ATP binding"/>
    <property type="evidence" value="ECO:0007669"/>
    <property type="project" value="UniProtKB-KW"/>
</dbReference>
<dbReference type="InterPro" id="IPR051782">
    <property type="entry name" value="ABC_Transporter_VariousFunc"/>
</dbReference>